<keyword evidence="4 9" id="KW-1133">Transmembrane helix</keyword>
<keyword evidence="5 9" id="KW-0472">Membrane</keyword>
<evidence type="ECO:0000256" key="1">
    <source>
        <dbReference type="ARBA" id="ARBA00004167"/>
    </source>
</evidence>
<dbReference type="InterPro" id="IPR001304">
    <property type="entry name" value="C-type_lectin-like"/>
</dbReference>
<evidence type="ECO:0000256" key="5">
    <source>
        <dbReference type="ARBA" id="ARBA00023136"/>
    </source>
</evidence>
<dbReference type="Gene3D" id="3.10.100.10">
    <property type="entry name" value="Mannose-Binding Protein A, subunit A"/>
    <property type="match status" value="8"/>
</dbReference>
<keyword evidence="3" id="KW-0677">Repeat</keyword>
<dbReference type="GO" id="GO:0016020">
    <property type="term" value="C:membrane"/>
    <property type="evidence" value="ECO:0007669"/>
    <property type="project" value="UniProtKB-SubCell"/>
</dbReference>
<evidence type="ECO:0000256" key="9">
    <source>
        <dbReference type="SAM" id="Phobius"/>
    </source>
</evidence>
<feature type="domain" description="C-type lectin" evidence="11">
    <location>
        <begin position="212"/>
        <end position="331"/>
    </location>
</feature>
<dbReference type="CDD" id="cd00037">
    <property type="entry name" value="CLECT"/>
    <property type="match status" value="8"/>
</dbReference>
<keyword evidence="10" id="KW-0732">Signal</keyword>
<protein>
    <recommendedName>
        <fullName evidence="15">Mannose receptor, C type 1b</fullName>
    </recommendedName>
</protein>
<dbReference type="FunFam" id="3.10.100.10:FF:000025">
    <property type="entry name" value="Mannose receptor C-type 1"/>
    <property type="match status" value="1"/>
</dbReference>
<evidence type="ECO:0008006" key="15">
    <source>
        <dbReference type="Google" id="ProtNLM"/>
    </source>
</evidence>
<evidence type="ECO:0000256" key="6">
    <source>
        <dbReference type="ARBA" id="ARBA00023157"/>
    </source>
</evidence>
<dbReference type="InterPro" id="IPR000562">
    <property type="entry name" value="FN_type2_dom"/>
</dbReference>
<dbReference type="Proteomes" id="UP000265100">
    <property type="component" value="Chromosome 18"/>
</dbReference>
<dbReference type="SUPFAM" id="SSF50370">
    <property type="entry name" value="Ricin B-like lectins"/>
    <property type="match status" value="1"/>
</dbReference>
<keyword evidence="6 8" id="KW-1015">Disulfide bond</keyword>
<comment type="caution">
    <text evidence="8">Lacks conserved residue(s) required for the propagation of feature annotation.</text>
</comment>
<feature type="domain" description="C-type lectin" evidence="11">
    <location>
        <begin position="355"/>
        <end position="472"/>
    </location>
</feature>
<dbReference type="Pfam" id="PF00059">
    <property type="entry name" value="Lectin_C"/>
    <property type="match status" value="8"/>
</dbReference>
<feature type="domain" description="C-type lectin" evidence="11">
    <location>
        <begin position="641"/>
        <end position="765"/>
    </location>
</feature>
<feature type="chain" id="PRO_5044348474" description="Mannose receptor, C type 1b" evidence="10">
    <location>
        <begin position="25"/>
        <end position="1438"/>
    </location>
</feature>
<organism evidence="13 14">
    <name type="scientific">Astatotilapia calliptera</name>
    <name type="common">Eastern happy</name>
    <name type="synonym">Chromis callipterus</name>
    <dbReference type="NCBI Taxonomy" id="8154"/>
    <lineage>
        <taxon>Eukaryota</taxon>
        <taxon>Metazoa</taxon>
        <taxon>Chordata</taxon>
        <taxon>Craniata</taxon>
        <taxon>Vertebrata</taxon>
        <taxon>Euteleostomi</taxon>
        <taxon>Actinopterygii</taxon>
        <taxon>Neopterygii</taxon>
        <taxon>Teleostei</taxon>
        <taxon>Neoteleostei</taxon>
        <taxon>Acanthomorphata</taxon>
        <taxon>Ovalentaria</taxon>
        <taxon>Cichlomorphae</taxon>
        <taxon>Cichliformes</taxon>
        <taxon>Cichlidae</taxon>
        <taxon>African cichlids</taxon>
        <taxon>Pseudocrenilabrinae</taxon>
        <taxon>Haplochromini</taxon>
        <taxon>Astatotilapia</taxon>
    </lineage>
</organism>
<evidence type="ECO:0000313" key="13">
    <source>
        <dbReference type="Ensembl" id="ENSACLP00000054003.1"/>
    </source>
</evidence>
<reference evidence="13" key="1">
    <citation type="submission" date="2018-05" db="EMBL/GenBank/DDBJ databases">
        <authorList>
            <person name="Datahose"/>
        </authorList>
    </citation>
    <scope>NUCLEOTIDE SEQUENCE</scope>
</reference>
<evidence type="ECO:0000256" key="8">
    <source>
        <dbReference type="PROSITE-ProRule" id="PRU00479"/>
    </source>
</evidence>
<feature type="domain" description="C-type lectin" evidence="11">
    <location>
        <begin position="936"/>
        <end position="1056"/>
    </location>
</feature>
<dbReference type="InterPro" id="IPR018378">
    <property type="entry name" value="C-type_lectin_CS"/>
</dbReference>
<dbReference type="RefSeq" id="XP_026006425.1">
    <property type="nucleotide sequence ID" value="XM_026150640.1"/>
</dbReference>
<feature type="domain" description="Fibronectin type-II" evidence="12">
    <location>
        <begin position="154"/>
        <end position="201"/>
    </location>
</feature>
<name>A0AAX7TAR0_ASTCA</name>
<feature type="transmembrane region" description="Helical" evidence="9">
    <location>
        <begin position="1365"/>
        <end position="1389"/>
    </location>
</feature>
<dbReference type="GeneID" id="113011204"/>
<keyword evidence="7" id="KW-0325">Glycoprotein</keyword>
<dbReference type="PROSITE" id="PS50231">
    <property type="entry name" value="RICIN_B_LECTIN"/>
    <property type="match status" value="1"/>
</dbReference>
<dbReference type="FunFam" id="3.10.100.10:FF:000014">
    <property type="entry name" value="Macrophage mannose receptor 1"/>
    <property type="match status" value="1"/>
</dbReference>
<dbReference type="Pfam" id="PF00040">
    <property type="entry name" value="fn2"/>
    <property type="match status" value="1"/>
</dbReference>
<dbReference type="PANTHER" id="PTHR22803">
    <property type="entry name" value="MANNOSE, PHOSPHOLIPASE, LECTIN RECEPTOR RELATED"/>
    <property type="match status" value="1"/>
</dbReference>
<dbReference type="PROSITE" id="PS51092">
    <property type="entry name" value="FN2_2"/>
    <property type="match status" value="1"/>
</dbReference>
<keyword evidence="14" id="KW-1185">Reference proteome</keyword>
<evidence type="ECO:0000259" key="12">
    <source>
        <dbReference type="PROSITE" id="PS51092"/>
    </source>
</evidence>
<evidence type="ECO:0000256" key="10">
    <source>
        <dbReference type="SAM" id="SignalP"/>
    </source>
</evidence>
<keyword evidence="2 9" id="KW-0812">Transmembrane</keyword>
<dbReference type="InterPro" id="IPR016187">
    <property type="entry name" value="CTDL_fold"/>
</dbReference>
<dbReference type="PROSITE" id="PS00615">
    <property type="entry name" value="C_TYPE_LECTIN_1"/>
    <property type="match status" value="2"/>
</dbReference>
<evidence type="ECO:0000313" key="14">
    <source>
        <dbReference type="Proteomes" id="UP000265100"/>
    </source>
</evidence>
<dbReference type="GeneTree" id="ENSGT01050000244842"/>
<evidence type="ECO:0000256" key="2">
    <source>
        <dbReference type="ARBA" id="ARBA00022692"/>
    </source>
</evidence>
<feature type="signal peptide" evidence="10">
    <location>
        <begin position="1"/>
        <end position="24"/>
    </location>
</feature>
<feature type="domain" description="C-type lectin" evidence="11">
    <location>
        <begin position="793"/>
        <end position="907"/>
    </location>
</feature>
<dbReference type="InterPro" id="IPR050111">
    <property type="entry name" value="C-type_lectin/snaclec_domain"/>
</dbReference>
<feature type="domain" description="C-type lectin" evidence="11">
    <location>
        <begin position="1224"/>
        <end position="1342"/>
    </location>
</feature>
<dbReference type="CDD" id="cd00062">
    <property type="entry name" value="FN2"/>
    <property type="match status" value="1"/>
</dbReference>
<evidence type="ECO:0000256" key="4">
    <source>
        <dbReference type="ARBA" id="ARBA00022989"/>
    </source>
</evidence>
<sequence>MGILTMRITSTAFVLLIQTFVCLASNDSQFQLINRATGFCLVKLNNHCNDIRWTSGDRLLVQNKNKCLGVQGKTVGSEVNLYDCDETSELQKWECMNETVIALKGQELYIDLTADNTAVLSNKVVPNSHLTISGTSSGACTRTYTELYTIEGNAAGRPCMFPFFYKSNWYSECTAFDSPGNRKWCAVETKYDHELWGYCPTNSKETWNKDPTTGASYQLNTQSALTWDQADASCKQQSASLLSISNPHEQAYISALLGANWGQEYKLWVGLSFQDLDYVWKWSNGNPYAYLNWDSGHPVSNPGYKCGIIDGAVQFSWQSSKCNKKLGYICYSEGPLDAPTEAPESGFCTAPWIPYNGHCFYLYRNETKKWSDAQKACGKEGGDLVSIRNVEDQSFIISQLGYASTDELWIGLNDRKRERLFVWSDHSPVSYTSWDSQEPTVTSEQEDCVLIRGENGNWADRVCDEKHGFICMKTSDSEPSGDEVKLNAGCKTGWKRHGSYCYFVGIETKTFHEANDDCKSSNSYLADVSTGVDNTFLVSLVGLRPEKHFWIGLSNLKNREYFIWTNNAYARYTHWNTHMPGHVQGCVAMATGHSAGLWDVLPCTNKEKYICKHLAEGAALTPAPPTTATPNCTDGWIKMQSRGICYKIFPEASEKRKTWYEARDYCRAIGGDLVSIHSGADLLRTYNNIYNHWPNQYWIGLSAPDPDTGYVWSDRSPVNFQDWKDGEPNNKNNAELCVEVEPVYWDNILLWSDVPCEKYNNWICQIHAGVTPKPAPDPVTPEYNTTSDGWLEWNGAQYYINEKAMAMEDARTFCRQRHGDLVSINSEAERIFLWKQISTGYENSWIGLSVDLDGTFQWMDGSQVVFQRWDENQPEFKNFDENCAVMTHHNGFWHDSNCGLEYASFCKRSSSTPTNTTAAVPTVSPKGGCPPPWKKFNSKCYSIIFKNQNLTWQDAREKCKQKGGQLASITSRQVEVFLLSQMVDAPTTDLWIGLFRSQWKTYWTDGQPKSYTNLGNNYWYWYDQMKNCFVINTKPLVGIGKWIQKSCNDTNGFICHRNLDTSHPDSPEPTISTNYIKILNDSIKVIPQQMNWDKAAEYCKNDDALLASLRNEWMQAYVELMALNLKAPLWFGLHKVQINGSFRYVDGWHLIFSRWGTNEPRKDRSCVYMDVDGKWKTAHCNETLMSVCMKSTDVLPTESTIFPGVCPQDPEATIENKNYIWVPFRGYCYIFITEQTHWREASTTCVAHGGMLASIEDSSEQKFLEINLRTFQDGFTSFWIGLFKKQHKEEWLWVDRTAMGYTNWAEGQPFNMSFGSRTGEISTSDGTWKDIEIWNYRPYICKTPKVLLPTPSPPAQTGLPHHQRVYITTAVVLVITGIAVVAVTAVFIFKKFGHQLPAPNTFDNPLFFSSRVSQPEQADTSILVENAAEENTGDLISM</sequence>
<reference evidence="13" key="2">
    <citation type="submission" date="2025-08" db="UniProtKB">
        <authorList>
            <consortium name="Ensembl"/>
        </authorList>
    </citation>
    <scope>IDENTIFICATION</scope>
</reference>
<reference evidence="13" key="3">
    <citation type="submission" date="2025-09" db="UniProtKB">
        <authorList>
            <consortium name="Ensembl"/>
        </authorList>
    </citation>
    <scope>IDENTIFICATION</scope>
</reference>
<feature type="disulfide bond" evidence="8">
    <location>
        <begin position="159"/>
        <end position="185"/>
    </location>
</feature>
<dbReference type="Gene3D" id="2.10.10.10">
    <property type="entry name" value="Fibronectin, type II, collagen-binding"/>
    <property type="match status" value="1"/>
</dbReference>
<evidence type="ECO:0000256" key="7">
    <source>
        <dbReference type="ARBA" id="ARBA00023180"/>
    </source>
</evidence>
<accession>A0AAX7TAR0</accession>
<evidence type="ECO:0000259" key="11">
    <source>
        <dbReference type="PROSITE" id="PS50041"/>
    </source>
</evidence>
<dbReference type="InterPro" id="IPR013806">
    <property type="entry name" value="Kringle-like"/>
</dbReference>
<dbReference type="SMART" id="SM00059">
    <property type="entry name" value="FN2"/>
    <property type="match status" value="1"/>
</dbReference>
<dbReference type="Ensembl" id="ENSACLT00000090526.1">
    <property type="protein sequence ID" value="ENSACLP00000054003.1"/>
    <property type="gene ID" value="ENSACLG00000012929.2"/>
</dbReference>
<dbReference type="SUPFAM" id="SSF56436">
    <property type="entry name" value="C-type lectin-like"/>
    <property type="match status" value="8"/>
</dbReference>
<dbReference type="PROSITE" id="PS50041">
    <property type="entry name" value="C_TYPE_LECTIN_2"/>
    <property type="match status" value="8"/>
</dbReference>
<feature type="domain" description="C-type lectin" evidence="11">
    <location>
        <begin position="1088"/>
        <end position="1189"/>
    </location>
</feature>
<dbReference type="InterPro" id="IPR036943">
    <property type="entry name" value="FN_type2_sf"/>
</dbReference>
<dbReference type="InterPro" id="IPR035992">
    <property type="entry name" value="Ricin_B-like_lectins"/>
</dbReference>
<proteinExistence type="predicted"/>
<dbReference type="Gene3D" id="2.80.10.50">
    <property type="match status" value="1"/>
</dbReference>
<comment type="subcellular location">
    <subcellularLocation>
        <location evidence="1">Membrane</location>
        <topology evidence="1">Single-pass membrane protein</topology>
    </subcellularLocation>
</comment>
<evidence type="ECO:0000256" key="3">
    <source>
        <dbReference type="ARBA" id="ARBA00022737"/>
    </source>
</evidence>
<dbReference type="SUPFAM" id="SSF57440">
    <property type="entry name" value="Kringle-like"/>
    <property type="match status" value="1"/>
</dbReference>
<dbReference type="InterPro" id="IPR016186">
    <property type="entry name" value="C-type_lectin-like/link_sf"/>
</dbReference>
<feature type="domain" description="C-type lectin" evidence="11">
    <location>
        <begin position="497"/>
        <end position="612"/>
    </location>
</feature>
<dbReference type="SMART" id="SM00034">
    <property type="entry name" value="CLECT"/>
    <property type="match status" value="8"/>
</dbReference>